<evidence type="ECO:0000313" key="2">
    <source>
        <dbReference type="Proteomes" id="UP001449178"/>
    </source>
</evidence>
<keyword evidence="2" id="KW-1185">Reference proteome</keyword>
<dbReference type="EMBL" id="CP150637">
    <property type="protein sequence ID" value="WZW88491.1"/>
    <property type="molecule type" value="Genomic_DNA"/>
</dbReference>
<dbReference type="Proteomes" id="UP001449178">
    <property type="component" value="Chromosome"/>
</dbReference>
<name>A0ABZ3C1Y5_9GAMM</name>
<organism evidence="1 2">
    <name type="scientific">Ignatzschineria larvae DSM 13226</name>
    <dbReference type="NCBI Taxonomy" id="1111732"/>
    <lineage>
        <taxon>Bacteria</taxon>
        <taxon>Pseudomonadati</taxon>
        <taxon>Pseudomonadota</taxon>
        <taxon>Gammaproteobacteria</taxon>
        <taxon>Cardiobacteriales</taxon>
        <taxon>Ignatzschineriaceae</taxon>
        <taxon>Ignatzschineria</taxon>
    </lineage>
</organism>
<dbReference type="RefSeq" id="WP_156923278.1">
    <property type="nucleotide sequence ID" value="NZ_AZOD01000026.1"/>
</dbReference>
<evidence type="ECO:0000313" key="1">
    <source>
        <dbReference type="EMBL" id="WZW88491.1"/>
    </source>
</evidence>
<accession>A0ABZ3C1Y5</accession>
<gene>
    <name evidence="1" type="ORF">WMO13_03660</name>
</gene>
<proteinExistence type="predicted"/>
<protein>
    <submittedName>
        <fullName evidence="1">Uncharacterized protein</fullName>
    </submittedName>
</protein>
<reference evidence="1 2" key="1">
    <citation type="submission" date="2024-03" db="EMBL/GenBank/DDBJ databases">
        <title>Complete Genome Sequence and Annotation of Ignatzschineria larvae DSM 13226.</title>
        <authorList>
            <person name="Cantrell E."/>
            <person name="Burcham Z.M."/>
        </authorList>
    </citation>
    <scope>NUCLEOTIDE SEQUENCE [LARGE SCALE GENOMIC DNA]</scope>
    <source>
        <strain evidence="1 2">DSM 13226</strain>
    </source>
</reference>
<sequence length="49" mass="5477">MIQGKKVGVSPGRMISLLSQSRAGSCGISSYDNRECYYFVLTGNQFRDR</sequence>